<dbReference type="Pfam" id="PF09588">
    <property type="entry name" value="YqaJ"/>
    <property type="match status" value="1"/>
</dbReference>
<dbReference type="InterPro" id="IPR051703">
    <property type="entry name" value="NF-kappa-B_Signaling_Reg"/>
</dbReference>
<dbReference type="InterPro" id="IPR011335">
    <property type="entry name" value="Restrct_endonuc-II-like"/>
</dbReference>
<keyword evidence="4" id="KW-1185">Reference proteome</keyword>
<sequence>MRRLLPVSKPIVAVETRDMSEQEWLEARTRGLGGSDAATVLGLNKWRTPFELWLEKTGQVEPVSSDSEAAYFGNLLEDVVAKEFSRRTGKKVRCRNAILRHPKYDFIRANVDRLVVGEKAVLECKTTSAFMAQEWKDDQIPDQYIIQMQHYLGVLGPEYKKGYFAILIGGQKFIWKEIERDDELIQMIFEAEIDFWNNHVLANVPPALDGSSATEKFLAERYAKADAEKSVDLDRSYKEKLDRLVELKRIISEFEREKKEIENELKNELKEATYGFVPGYRVEWKQVTSNRVDTKKLKSEFPNIYEKVLKTSSYRRFGVKQLEGDN</sequence>
<dbReference type="EMBL" id="JBHSFW010000002">
    <property type="protein sequence ID" value="MFC4618630.1"/>
    <property type="molecule type" value="Genomic_DNA"/>
</dbReference>
<dbReference type="SUPFAM" id="SSF52980">
    <property type="entry name" value="Restriction endonuclease-like"/>
    <property type="match status" value="1"/>
</dbReference>
<dbReference type="InterPro" id="IPR011604">
    <property type="entry name" value="PDDEXK-like_dom_sf"/>
</dbReference>
<dbReference type="PANTHER" id="PTHR46609:SF6">
    <property type="entry name" value="EXONUCLEASE, PHAGE-TYPE_RECB, C-TERMINAL DOMAIN-CONTAINING PROTEIN-RELATED"/>
    <property type="match status" value="1"/>
</dbReference>
<protein>
    <submittedName>
        <fullName evidence="3">YqaJ viral recombinase family protein</fullName>
    </submittedName>
</protein>
<evidence type="ECO:0000256" key="1">
    <source>
        <dbReference type="SAM" id="Coils"/>
    </source>
</evidence>
<name>A0ABV9GMZ7_9BACL</name>
<reference evidence="4" key="1">
    <citation type="journal article" date="2019" name="Int. J. Syst. Evol. Microbiol.">
        <title>The Global Catalogue of Microorganisms (GCM) 10K type strain sequencing project: providing services to taxonomists for standard genome sequencing and annotation.</title>
        <authorList>
            <consortium name="The Broad Institute Genomics Platform"/>
            <consortium name="The Broad Institute Genome Sequencing Center for Infectious Disease"/>
            <person name="Wu L."/>
            <person name="Ma J."/>
        </authorList>
    </citation>
    <scope>NUCLEOTIDE SEQUENCE [LARGE SCALE GENOMIC DNA]</scope>
    <source>
        <strain evidence="4">CGMCC 1.16306</strain>
    </source>
</reference>
<gene>
    <name evidence="3" type="ORF">ACFO4N_07760</name>
</gene>
<dbReference type="Proteomes" id="UP001596022">
    <property type="component" value="Unassembled WGS sequence"/>
</dbReference>
<feature type="coiled-coil region" evidence="1">
    <location>
        <begin position="237"/>
        <end position="271"/>
    </location>
</feature>
<dbReference type="InterPro" id="IPR017482">
    <property type="entry name" value="Lambda-type_endonuclease"/>
</dbReference>
<evidence type="ECO:0000313" key="4">
    <source>
        <dbReference type="Proteomes" id="UP001596022"/>
    </source>
</evidence>
<dbReference type="PANTHER" id="PTHR46609">
    <property type="entry name" value="EXONUCLEASE, PHAGE-TYPE/RECB, C-TERMINAL DOMAIN-CONTAINING PROTEIN"/>
    <property type="match status" value="1"/>
</dbReference>
<dbReference type="InterPro" id="IPR019080">
    <property type="entry name" value="YqaJ_viral_recombinase"/>
</dbReference>
<accession>A0ABV9GMZ7</accession>
<dbReference type="Gene3D" id="3.90.320.10">
    <property type="match status" value="1"/>
</dbReference>
<feature type="domain" description="YqaJ viral recombinase" evidence="2">
    <location>
        <begin position="23"/>
        <end position="154"/>
    </location>
</feature>
<keyword evidence="1" id="KW-0175">Coiled coil</keyword>
<organism evidence="3 4">
    <name type="scientific">Camelliibacillus cellulosilyticus</name>
    <dbReference type="NCBI Taxonomy" id="2174486"/>
    <lineage>
        <taxon>Bacteria</taxon>
        <taxon>Bacillati</taxon>
        <taxon>Bacillota</taxon>
        <taxon>Bacilli</taxon>
        <taxon>Bacillales</taxon>
        <taxon>Sporolactobacillaceae</taxon>
        <taxon>Camelliibacillus</taxon>
    </lineage>
</organism>
<evidence type="ECO:0000259" key="2">
    <source>
        <dbReference type="Pfam" id="PF09588"/>
    </source>
</evidence>
<proteinExistence type="predicted"/>
<comment type="caution">
    <text evidence="3">The sequence shown here is derived from an EMBL/GenBank/DDBJ whole genome shotgun (WGS) entry which is preliminary data.</text>
</comment>
<dbReference type="NCBIfam" id="TIGR03033">
    <property type="entry name" value="phage_rel_nuc"/>
    <property type="match status" value="1"/>
</dbReference>
<dbReference type="RefSeq" id="WP_376845669.1">
    <property type="nucleotide sequence ID" value="NZ_JBHSFW010000002.1"/>
</dbReference>
<evidence type="ECO:0000313" key="3">
    <source>
        <dbReference type="EMBL" id="MFC4618630.1"/>
    </source>
</evidence>